<evidence type="ECO:0000256" key="1">
    <source>
        <dbReference type="SAM" id="MobiDB-lite"/>
    </source>
</evidence>
<feature type="compositionally biased region" description="Basic and acidic residues" evidence="1">
    <location>
        <begin position="15"/>
        <end position="25"/>
    </location>
</feature>
<dbReference type="RefSeq" id="WP_094973221.1">
    <property type="nucleotide sequence ID" value="NZ_CP029427.2"/>
</dbReference>
<dbReference type="AlphaFoldDB" id="A0A2U8Q575"/>
<protein>
    <submittedName>
        <fullName evidence="2">Uncharacterized protein</fullName>
    </submittedName>
</protein>
<feature type="compositionally biased region" description="Polar residues" evidence="1">
    <location>
        <begin position="1"/>
        <end position="14"/>
    </location>
</feature>
<dbReference type="Proteomes" id="UP000500895">
    <property type="component" value="Chromosome"/>
</dbReference>
<gene>
    <name evidence="2" type="ORF">HAV00_07700</name>
</gene>
<accession>A0A2U8Q575</accession>
<evidence type="ECO:0000313" key="3">
    <source>
        <dbReference type="Proteomes" id="UP000500895"/>
    </source>
</evidence>
<dbReference type="EMBL" id="CP050066">
    <property type="protein sequence ID" value="QIP06139.1"/>
    <property type="molecule type" value="Genomic_DNA"/>
</dbReference>
<proteinExistence type="predicted"/>
<sequence>MTMPNVTASGQGRTEQSRGKPDDVRCPPMAHQNSGDHGHEMYPQQFVRLVGCHDASLDSLRKRQDEKLH</sequence>
<evidence type="ECO:0000313" key="2">
    <source>
        <dbReference type="EMBL" id="QIP06139.1"/>
    </source>
</evidence>
<reference evidence="2 3" key="1">
    <citation type="journal article" date="2020" name="Int. J. Syst. Evol. Microbiol.">
        <title>Description and complete genome sequences of Bradyrhizobium symbiodeficiens sp. nov., a non-symbiotic bacterium associated with legumes native to Canada.</title>
        <authorList>
            <person name="Bromfield E.S.P."/>
            <person name="Cloutier S."/>
            <person name="Nguyen H.D.T."/>
        </authorList>
    </citation>
    <scope>NUCLEOTIDE SEQUENCE [LARGE SCALE GENOMIC DNA]</scope>
    <source>
        <strain evidence="2 3">101S1MB</strain>
    </source>
</reference>
<dbReference type="KEGG" id="bsym:CIT39_01490"/>
<feature type="region of interest" description="Disordered" evidence="1">
    <location>
        <begin position="1"/>
        <end position="42"/>
    </location>
</feature>
<name>A0A2U8Q575_9BRAD</name>
<organism evidence="2 3">
    <name type="scientific">Bradyrhizobium symbiodeficiens</name>
    <dbReference type="NCBI Taxonomy" id="1404367"/>
    <lineage>
        <taxon>Bacteria</taxon>
        <taxon>Pseudomonadati</taxon>
        <taxon>Pseudomonadota</taxon>
        <taxon>Alphaproteobacteria</taxon>
        <taxon>Hyphomicrobiales</taxon>
        <taxon>Nitrobacteraceae</taxon>
        <taxon>Bradyrhizobium</taxon>
    </lineage>
</organism>